<evidence type="ECO:0000256" key="1">
    <source>
        <dbReference type="ARBA" id="ARBA00022679"/>
    </source>
</evidence>
<keyword evidence="2 3" id="KW-0548">Nucleotidyltransferase</keyword>
<keyword evidence="4" id="KW-1185">Reference proteome</keyword>
<dbReference type="PANTHER" id="PTHR43015">
    <property type="entry name" value="D-RIBITOL-5-PHOSPHATE CYTIDYLYLTRANSFERASE"/>
    <property type="match status" value="1"/>
</dbReference>
<dbReference type="AlphaFoldDB" id="A0A7C8FYI5"/>
<dbReference type="PANTHER" id="PTHR43015:SF1">
    <property type="entry name" value="D-RIBITOL-5-PHOSPHATE CYTIDYLYLTRANSFERASE"/>
    <property type="match status" value="1"/>
</dbReference>
<evidence type="ECO:0000313" key="4">
    <source>
        <dbReference type="Proteomes" id="UP000479639"/>
    </source>
</evidence>
<dbReference type="GO" id="GO:0008299">
    <property type="term" value="P:isoprenoid biosynthetic process"/>
    <property type="evidence" value="ECO:0007669"/>
    <property type="project" value="InterPro"/>
</dbReference>
<proteinExistence type="predicted"/>
<dbReference type="InterPro" id="IPR034683">
    <property type="entry name" value="IspD/TarI"/>
</dbReference>
<keyword evidence="1 3" id="KW-0808">Transferase</keyword>
<dbReference type="InterPro" id="IPR029044">
    <property type="entry name" value="Nucleotide-diphossugar_trans"/>
</dbReference>
<evidence type="ECO:0000256" key="2">
    <source>
        <dbReference type="ARBA" id="ARBA00022695"/>
    </source>
</evidence>
<dbReference type="Gene3D" id="3.90.550.10">
    <property type="entry name" value="Spore Coat Polysaccharide Biosynthesis Protein SpsA, Chain A"/>
    <property type="match status" value="1"/>
</dbReference>
<evidence type="ECO:0000313" key="3">
    <source>
        <dbReference type="EMBL" id="KAB1640715.1"/>
    </source>
</evidence>
<dbReference type="GO" id="GO:0050518">
    <property type="term" value="F:2-C-methyl-D-erythritol 4-phosphate cytidylyltransferase activity"/>
    <property type="evidence" value="ECO:0007669"/>
    <property type="project" value="UniProtKB-EC"/>
</dbReference>
<accession>A0A7C8FYI5</accession>
<name>A0A7C8FYI5_9ACTN</name>
<dbReference type="EMBL" id="WAJS01000040">
    <property type="protein sequence ID" value="KAB1640715.1"/>
    <property type="molecule type" value="Genomic_DNA"/>
</dbReference>
<dbReference type="EC" id="2.7.7.60" evidence="3"/>
<dbReference type="CDD" id="cd02516">
    <property type="entry name" value="CDP-ME_synthetase"/>
    <property type="match status" value="1"/>
</dbReference>
<dbReference type="SUPFAM" id="SSF53448">
    <property type="entry name" value="Nucleotide-diphospho-sugar transferases"/>
    <property type="match status" value="1"/>
</dbReference>
<dbReference type="GO" id="GO:0005829">
    <property type="term" value="C:cytosol"/>
    <property type="evidence" value="ECO:0007669"/>
    <property type="project" value="TreeGrafter"/>
</dbReference>
<gene>
    <name evidence="3" type="primary">ispD</name>
    <name evidence="3" type="ORF">F8D48_10250</name>
</gene>
<organism evidence="3 4">
    <name type="scientific">Adlercreutzia muris</name>
    <dbReference type="NCBI Taxonomy" id="1796610"/>
    <lineage>
        <taxon>Bacteria</taxon>
        <taxon>Bacillati</taxon>
        <taxon>Actinomycetota</taxon>
        <taxon>Coriobacteriia</taxon>
        <taxon>Eggerthellales</taxon>
        <taxon>Eggerthellaceae</taxon>
        <taxon>Adlercreutzia</taxon>
    </lineage>
</organism>
<dbReference type="Proteomes" id="UP000479639">
    <property type="component" value="Unassembled WGS sequence"/>
</dbReference>
<sequence>MNYALIFAGGTGQRMNTKTRPKQFLELHGKPIILYTIEAFENHPAIDGIVVVCLEEWIPFLRKKIEHYDIAKVIDVVPGGATGQESIRNGLEVLRKIAGREHTVFVHDGVRPLVSDETIANCAASVVAHGNAVSVTPAIETIVQEEGGTVTNIIDRAACRMAKAPQCFNIGELIDAHDRARADGEGGFIDSASLMRHYGHVLHTVETGPENIKITTPSDFYIFRAFVDARESSEIFGF</sequence>
<reference evidence="3 4" key="1">
    <citation type="submission" date="2019-09" db="EMBL/GenBank/DDBJ databases">
        <title>Whole genome shotgun sequencing (WGS) of Ellagibacter isourolithinifaciens DSM 104140(T) and Adlercreutzia muris DSM 29508(T).</title>
        <authorList>
            <person name="Stoll D.A."/>
            <person name="Danylec N."/>
            <person name="Huch M."/>
        </authorList>
    </citation>
    <scope>NUCLEOTIDE SEQUENCE [LARGE SCALE GENOMIC DNA]</scope>
    <source>
        <strain evidence="3 4">DSM 29508</strain>
    </source>
</reference>
<dbReference type="FunFam" id="3.90.550.10:FF:000003">
    <property type="entry name" value="2-C-methyl-D-erythritol 4-phosphate cytidylyltransferase"/>
    <property type="match status" value="1"/>
</dbReference>
<comment type="caution">
    <text evidence="3">The sequence shown here is derived from an EMBL/GenBank/DDBJ whole genome shotgun (WGS) entry which is preliminary data.</text>
</comment>
<dbReference type="RefSeq" id="WP_151431811.1">
    <property type="nucleotide sequence ID" value="NZ_WAJS01000040.1"/>
</dbReference>
<dbReference type="Pfam" id="PF01128">
    <property type="entry name" value="IspD"/>
    <property type="match status" value="1"/>
</dbReference>
<dbReference type="NCBIfam" id="TIGR00453">
    <property type="entry name" value="ispD"/>
    <property type="match status" value="1"/>
</dbReference>
<dbReference type="InterPro" id="IPR001228">
    <property type="entry name" value="IspD"/>
</dbReference>
<protein>
    <submittedName>
        <fullName evidence="3">2-C-methyl-D-erythritol 4-phosphate cytidylyltransferase</fullName>
        <ecNumber evidence="3">2.7.7.60</ecNumber>
    </submittedName>
</protein>